<dbReference type="OMA" id="ENHICYF"/>
<feature type="compositionally biased region" description="Polar residues" evidence="5">
    <location>
        <begin position="346"/>
        <end position="363"/>
    </location>
</feature>
<keyword evidence="8" id="KW-1185">Reference proteome</keyword>
<evidence type="ECO:0000313" key="7">
    <source>
        <dbReference type="EMBL" id="PSS14031.1"/>
    </source>
</evidence>
<proteinExistence type="predicted"/>
<dbReference type="PANTHER" id="PTHR24171">
    <property type="entry name" value="ANKYRIN REPEAT DOMAIN-CONTAINING PROTEIN 39-RELATED"/>
    <property type="match status" value="1"/>
</dbReference>
<dbReference type="InterPro" id="IPR013083">
    <property type="entry name" value="Znf_RING/FYVE/PHD"/>
</dbReference>
<dbReference type="Gramene" id="PSS14031">
    <property type="protein sequence ID" value="PSS14031"/>
    <property type="gene ID" value="CEY00_Acc14647"/>
</dbReference>
<evidence type="ECO:0000259" key="6">
    <source>
        <dbReference type="PROSITE" id="PS50089"/>
    </source>
</evidence>
<evidence type="ECO:0000256" key="5">
    <source>
        <dbReference type="SAM" id="MobiDB-lite"/>
    </source>
</evidence>
<dbReference type="InParanoid" id="A0A2R6QSC8"/>
<evidence type="ECO:0000256" key="3">
    <source>
        <dbReference type="PROSITE-ProRule" id="PRU00023"/>
    </source>
</evidence>
<evidence type="ECO:0000256" key="1">
    <source>
        <dbReference type="ARBA" id="ARBA00022737"/>
    </source>
</evidence>
<dbReference type="SUPFAM" id="SSF48403">
    <property type="entry name" value="Ankyrin repeat"/>
    <property type="match status" value="1"/>
</dbReference>
<dbReference type="SUPFAM" id="SSF57850">
    <property type="entry name" value="RING/U-box"/>
    <property type="match status" value="1"/>
</dbReference>
<protein>
    <submittedName>
        <fullName evidence="7">E3 ubiquitin-protein ligase XBOS34</fullName>
    </submittedName>
</protein>
<dbReference type="PROSITE" id="PS50088">
    <property type="entry name" value="ANK_REPEAT"/>
    <property type="match status" value="2"/>
</dbReference>
<dbReference type="PANTHER" id="PTHR24171:SF9">
    <property type="entry name" value="ANKYRIN REPEAT DOMAIN-CONTAINING PROTEIN 39"/>
    <property type="match status" value="1"/>
</dbReference>
<dbReference type="EMBL" id="NKQK01000013">
    <property type="protein sequence ID" value="PSS14031.1"/>
    <property type="molecule type" value="Genomic_DNA"/>
</dbReference>
<keyword evidence="2 3" id="KW-0040">ANK repeat</keyword>
<accession>A0A2R6QSC8</accession>
<dbReference type="STRING" id="1590841.A0A2R6QSC8"/>
<sequence>MGQQQSKDELLYEAAMDGSIEAIKSLCSEGAGLEWIDKDGKTPLIVACMDPERYILAKTLIELGANVNAYRPGLHAGTPLHHAAKRGLDHTVRLLLSHGANPLVRNDDCQSPLDVARSSGFANVVHAIESHICFFSGWLREYYGPGFLEAFAPQLLSRKIWVVIIPCRPHNPAKPLKLELVIYSTLQDARPRTVIALWKADIEEQKFQQSDPTLIIFDKSSKTRYKFAPASDHDKQKILLLYNACRGIPQVMPSTALPNTQPSTTASQTSAEAAELAMAINASLQSAMADRLSLRPNNHPSSEANNVNGWGDTTNATSQNGWGSSSGGPTPPDASSSGWADVPTNKEYNNCGDTTNATNQNGWGSFGGYPTPEASSSGWADEPTNEEYNGWGVPEPRTSNNPIRPRPDAIPALVSSALPPSAPPVPVEDLYEGPIHYPSVDFSPVDLHIPSVEHEVSKTSEAKDGYGSCVICWEAPFEGACIPCGHMAGCMSCLNEIKTKKGDCPVCRAKINQVIRLYAV</sequence>
<organism evidence="7 8">
    <name type="scientific">Actinidia chinensis var. chinensis</name>
    <name type="common">Chinese soft-hair kiwi</name>
    <dbReference type="NCBI Taxonomy" id="1590841"/>
    <lineage>
        <taxon>Eukaryota</taxon>
        <taxon>Viridiplantae</taxon>
        <taxon>Streptophyta</taxon>
        <taxon>Embryophyta</taxon>
        <taxon>Tracheophyta</taxon>
        <taxon>Spermatophyta</taxon>
        <taxon>Magnoliopsida</taxon>
        <taxon>eudicotyledons</taxon>
        <taxon>Gunneridae</taxon>
        <taxon>Pentapetalae</taxon>
        <taxon>asterids</taxon>
        <taxon>Ericales</taxon>
        <taxon>Actinidiaceae</taxon>
        <taxon>Actinidia</taxon>
    </lineage>
</organism>
<feature type="region of interest" description="Disordered" evidence="5">
    <location>
        <begin position="293"/>
        <end position="408"/>
    </location>
</feature>
<evidence type="ECO:0000256" key="4">
    <source>
        <dbReference type="PROSITE-ProRule" id="PRU00175"/>
    </source>
</evidence>
<dbReference type="SMART" id="SM00248">
    <property type="entry name" value="ANK"/>
    <property type="match status" value="3"/>
</dbReference>
<dbReference type="Pfam" id="PF12796">
    <property type="entry name" value="Ank_2"/>
    <property type="match status" value="1"/>
</dbReference>
<dbReference type="PROSITE" id="PS50297">
    <property type="entry name" value="ANK_REP_REGION"/>
    <property type="match status" value="2"/>
</dbReference>
<feature type="domain" description="RING-type" evidence="6">
    <location>
        <begin position="469"/>
        <end position="508"/>
    </location>
</feature>
<reference evidence="7 8" key="1">
    <citation type="submission" date="2017-07" db="EMBL/GenBank/DDBJ databases">
        <title>An improved, manually edited Actinidia chinensis var. chinensis (kiwifruit) genome highlights the challenges associated with draft genomes and gene prediction in plants.</title>
        <authorList>
            <person name="Pilkington S."/>
            <person name="Crowhurst R."/>
            <person name="Hilario E."/>
            <person name="Nardozza S."/>
            <person name="Fraser L."/>
            <person name="Peng Y."/>
            <person name="Gunaseelan K."/>
            <person name="Simpson R."/>
            <person name="Tahir J."/>
            <person name="Deroles S."/>
            <person name="Templeton K."/>
            <person name="Luo Z."/>
            <person name="Davy M."/>
            <person name="Cheng C."/>
            <person name="Mcneilage M."/>
            <person name="Scaglione D."/>
            <person name="Liu Y."/>
            <person name="Zhang Q."/>
            <person name="Datson P."/>
            <person name="De Silva N."/>
            <person name="Gardiner S."/>
            <person name="Bassett H."/>
            <person name="Chagne D."/>
            <person name="Mccallum J."/>
            <person name="Dzierzon H."/>
            <person name="Deng C."/>
            <person name="Wang Y.-Y."/>
            <person name="Barron N."/>
            <person name="Manako K."/>
            <person name="Bowen J."/>
            <person name="Foster T."/>
            <person name="Erridge Z."/>
            <person name="Tiffin H."/>
            <person name="Waite C."/>
            <person name="Davies K."/>
            <person name="Grierson E."/>
            <person name="Laing W."/>
            <person name="Kirk R."/>
            <person name="Chen X."/>
            <person name="Wood M."/>
            <person name="Montefiori M."/>
            <person name="Brummell D."/>
            <person name="Schwinn K."/>
            <person name="Catanach A."/>
            <person name="Fullerton C."/>
            <person name="Li D."/>
            <person name="Meiyalaghan S."/>
            <person name="Nieuwenhuizen N."/>
            <person name="Read N."/>
            <person name="Prakash R."/>
            <person name="Hunter D."/>
            <person name="Zhang H."/>
            <person name="Mckenzie M."/>
            <person name="Knabel M."/>
            <person name="Harris A."/>
            <person name="Allan A."/>
            <person name="Chen A."/>
            <person name="Janssen B."/>
            <person name="Plunkett B."/>
            <person name="Dwamena C."/>
            <person name="Voogd C."/>
            <person name="Leif D."/>
            <person name="Lafferty D."/>
            <person name="Souleyre E."/>
            <person name="Varkonyi-Gasic E."/>
            <person name="Gambi F."/>
            <person name="Hanley J."/>
            <person name="Yao J.-L."/>
            <person name="Cheung J."/>
            <person name="David K."/>
            <person name="Warren B."/>
            <person name="Marsh K."/>
            <person name="Snowden K."/>
            <person name="Lin-Wang K."/>
            <person name="Brian L."/>
            <person name="Martinez-Sanchez M."/>
            <person name="Wang M."/>
            <person name="Ileperuma N."/>
            <person name="Macnee N."/>
            <person name="Campin R."/>
            <person name="Mcatee P."/>
            <person name="Drummond R."/>
            <person name="Espley R."/>
            <person name="Ireland H."/>
            <person name="Wu R."/>
            <person name="Atkinson R."/>
            <person name="Karunairetnam S."/>
            <person name="Bulley S."/>
            <person name="Chunkath S."/>
            <person name="Hanley Z."/>
            <person name="Storey R."/>
            <person name="Thrimawithana A."/>
            <person name="Thomson S."/>
            <person name="David C."/>
            <person name="Testolin R."/>
        </authorList>
    </citation>
    <scope>NUCLEOTIDE SEQUENCE [LARGE SCALE GENOMIC DNA]</scope>
    <source>
        <strain evidence="8">cv. Red5</strain>
        <tissue evidence="7">Young leaf</tissue>
    </source>
</reference>
<evidence type="ECO:0000313" key="8">
    <source>
        <dbReference type="Proteomes" id="UP000241394"/>
    </source>
</evidence>
<dbReference type="InterPro" id="IPR002110">
    <property type="entry name" value="Ankyrin_rpt"/>
</dbReference>
<reference evidence="8" key="2">
    <citation type="journal article" date="2018" name="BMC Genomics">
        <title>A manually annotated Actinidia chinensis var. chinensis (kiwifruit) genome highlights the challenges associated with draft genomes and gene prediction in plants.</title>
        <authorList>
            <person name="Pilkington S.M."/>
            <person name="Crowhurst R."/>
            <person name="Hilario E."/>
            <person name="Nardozza S."/>
            <person name="Fraser L."/>
            <person name="Peng Y."/>
            <person name="Gunaseelan K."/>
            <person name="Simpson R."/>
            <person name="Tahir J."/>
            <person name="Deroles S.C."/>
            <person name="Templeton K."/>
            <person name="Luo Z."/>
            <person name="Davy M."/>
            <person name="Cheng C."/>
            <person name="McNeilage M."/>
            <person name="Scaglione D."/>
            <person name="Liu Y."/>
            <person name="Zhang Q."/>
            <person name="Datson P."/>
            <person name="De Silva N."/>
            <person name="Gardiner S.E."/>
            <person name="Bassett H."/>
            <person name="Chagne D."/>
            <person name="McCallum J."/>
            <person name="Dzierzon H."/>
            <person name="Deng C."/>
            <person name="Wang Y.Y."/>
            <person name="Barron L."/>
            <person name="Manako K."/>
            <person name="Bowen J."/>
            <person name="Foster T.M."/>
            <person name="Erridge Z.A."/>
            <person name="Tiffin H."/>
            <person name="Waite C.N."/>
            <person name="Davies K.M."/>
            <person name="Grierson E.P."/>
            <person name="Laing W.A."/>
            <person name="Kirk R."/>
            <person name="Chen X."/>
            <person name="Wood M."/>
            <person name="Montefiori M."/>
            <person name="Brummell D.A."/>
            <person name="Schwinn K.E."/>
            <person name="Catanach A."/>
            <person name="Fullerton C."/>
            <person name="Li D."/>
            <person name="Meiyalaghan S."/>
            <person name="Nieuwenhuizen N."/>
            <person name="Read N."/>
            <person name="Prakash R."/>
            <person name="Hunter D."/>
            <person name="Zhang H."/>
            <person name="McKenzie M."/>
            <person name="Knabel M."/>
            <person name="Harris A."/>
            <person name="Allan A.C."/>
            <person name="Gleave A."/>
            <person name="Chen A."/>
            <person name="Janssen B.J."/>
            <person name="Plunkett B."/>
            <person name="Ampomah-Dwamena C."/>
            <person name="Voogd C."/>
            <person name="Leif D."/>
            <person name="Lafferty D."/>
            <person name="Souleyre E.J.F."/>
            <person name="Varkonyi-Gasic E."/>
            <person name="Gambi F."/>
            <person name="Hanley J."/>
            <person name="Yao J.L."/>
            <person name="Cheung J."/>
            <person name="David K.M."/>
            <person name="Warren B."/>
            <person name="Marsh K."/>
            <person name="Snowden K.C."/>
            <person name="Lin-Wang K."/>
            <person name="Brian L."/>
            <person name="Martinez-Sanchez M."/>
            <person name="Wang M."/>
            <person name="Ileperuma N."/>
            <person name="Macnee N."/>
            <person name="Campin R."/>
            <person name="McAtee P."/>
            <person name="Drummond R.S.M."/>
            <person name="Espley R.V."/>
            <person name="Ireland H.S."/>
            <person name="Wu R."/>
            <person name="Atkinson R.G."/>
            <person name="Karunairetnam S."/>
            <person name="Bulley S."/>
            <person name="Chunkath S."/>
            <person name="Hanley Z."/>
            <person name="Storey R."/>
            <person name="Thrimawithana A.H."/>
            <person name="Thomson S."/>
            <person name="David C."/>
            <person name="Testolin R."/>
            <person name="Huang H."/>
            <person name="Hellens R.P."/>
            <person name="Schaffer R.J."/>
        </authorList>
    </citation>
    <scope>NUCLEOTIDE SEQUENCE [LARGE SCALE GENOMIC DNA]</scope>
    <source>
        <strain evidence="8">cv. Red5</strain>
    </source>
</reference>
<dbReference type="Proteomes" id="UP000241394">
    <property type="component" value="Chromosome LG13"/>
</dbReference>
<name>A0A2R6QSC8_ACTCC</name>
<dbReference type="PROSITE" id="PS50089">
    <property type="entry name" value="ZF_RING_2"/>
    <property type="match status" value="1"/>
</dbReference>
<dbReference type="AlphaFoldDB" id="A0A2R6QSC8"/>
<dbReference type="InterPro" id="IPR001841">
    <property type="entry name" value="Znf_RING"/>
</dbReference>
<dbReference type="Pfam" id="PF13920">
    <property type="entry name" value="zf-C3HC4_3"/>
    <property type="match status" value="1"/>
</dbReference>
<keyword evidence="1" id="KW-0677">Repeat</keyword>
<feature type="repeat" description="ANK" evidence="3">
    <location>
        <begin position="39"/>
        <end position="72"/>
    </location>
</feature>
<dbReference type="OrthoDB" id="1711136at2759"/>
<dbReference type="InterPro" id="IPR036770">
    <property type="entry name" value="Ankyrin_rpt-contain_sf"/>
</dbReference>
<keyword evidence="4" id="KW-0862">Zinc</keyword>
<dbReference type="Gene3D" id="1.25.40.20">
    <property type="entry name" value="Ankyrin repeat-containing domain"/>
    <property type="match status" value="1"/>
</dbReference>
<keyword evidence="4" id="KW-0863">Zinc-finger</keyword>
<dbReference type="CDD" id="cd23129">
    <property type="entry name" value="RING-HC_XBAT35-like"/>
    <property type="match status" value="1"/>
</dbReference>
<dbReference type="GO" id="GO:0008270">
    <property type="term" value="F:zinc ion binding"/>
    <property type="evidence" value="ECO:0007669"/>
    <property type="project" value="UniProtKB-KW"/>
</dbReference>
<comment type="caution">
    <text evidence="7">The sequence shown here is derived from an EMBL/GenBank/DDBJ whole genome shotgun (WGS) entry which is preliminary data.</text>
</comment>
<dbReference type="Pfam" id="PF00023">
    <property type="entry name" value="Ank"/>
    <property type="match status" value="1"/>
</dbReference>
<dbReference type="Gene3D" id="3.30.40.10">
    <property type="entry name" value="Zinc/RING finger domain, C3HC4 (zinc finger)"/>
    <property type="match status" value="1"/>
</dbReference>
<keyword evidence="4" id="KW-0479">Metal-binding</keyword>
<gene>
    <name evidence="7" type="ORF">CEY00_Acc14647</name>
</gene>
<evidence type="ECO:0000256" key="2">
    <source>
        <dbReference type="ARBA" id="ARBA00023043"/>
    </source>
</evidence>
<feature type="repeat" description="ANK" evidence="3">
    <location>
        <begin position="75"/>
        <end position="107"/>
    </location>
</feature>
<feature type="compositionally biased region" description="Polar residues" evidence="5">
    <location>
        <begin position="295"/>
        <end position="320"/>
    </location>
</feature>